<sequence>MIPTSPRASISRFRLSRLNASSDRDSALKMASVPGTEAIFILIVQERKDADNHSGATGHYRFTDRQRAGERNADDDDTTSRWLIRPEVSLRQSSTSLPVAATGRDELTAIQNQANQRMIVLFFFRAGDML</sequence>
<dbReference type="AlphaFoldDB" id="A0AAD8JK32"/>
<evidence type="ECO:0000256" key="1">
    <source>
        <dbReference type="SAM" id="MobiDB-lite"/>
    </source>
</evidence>
<evidence type="ECO:0000313" key="2">
    <source>
        <dbReference type="EMBL" id="KAK1405819.1"/>
    </source>
</evidence>
<gene>
    <name evidence="2" type="ORF">QVD17_42510</name>
</gene>
<organism evidence="2 3">
    <name type="scientific">Tagetes erecta</name>
    <name type="common">African marigold</name>
    <dbReference type="NCBI Taxonomy" id="13708"/>
    <lineage>
        <taxon>Eukaryota</taxon>
        <taxon>Viridiplantae</taxon>
        <taxon>Streptophyta</taxon>
        <taxon>Embryophyta</taxon>
        <taxon>Tracheophyta</taxon>
        <taxon>Spermatophyta</taxon>
        <taxon>Magnoliopsida</taxon>
        <taxon>eudicotyledons</taxon>
        <taxon>Gunneridae</taxon>
        <taxon>Pentapetalae</taxon>
        <taxon>asterids</taxon>
        <taxon>campanulids</taxon>
        <taxon>Asterales</taxon>
        <taxon>Asteraceae</taxon>
        <taxon>Asteroideae</taxon>
        <taxon>Heliantheae alliance</taxon>
        <taxon>Tageteae</taxon>
        <taxon>Tagetes</taxon>
    </lineage>
</organism>
<reference evidence="2" key="1">
    <citation type="journal article" date="2023" name="bioRxiv">
        <title>Improved chromosome-level genome assembly for marigold (Tagetes erecta).</title>
        <authorList>
            <person name="Jiang F."/>
            <person name="Yuan L."/>
            <person name="Wang S."/>
            <person name="Wang H."/>
            <person name="Xu D."/>
            <person name="Wang A."/>
            <person name="Fan W."/>
        </authorList>
    </citation>
    <scope>NUCLEOTIDE SEQUENCE</scope>
    <source>
        <strain evidence="2">WSJ</strain>
        <tissue evidence="2">Leaf</tissue>
    </source>
</reference>
<feature type="compositionally biased region" description="Basic and acidic residues" evidence="1">
    <location>
        <begin position="61"/>
        <end position="72"/>
    </location>
</feature>
<proteinExistence type="predicted"/>
<evidence type="ECO:0000313" key="3">
    <source>
        <dbReference type="Proteomes" id="UP001229421"/>
    </source>
</evidence>
<feature type="region of interest" description="Disordered" evidence="1">
    <location>
        <begin position="51"/>
        <end position="80"/>
    </location>
</feature>
<comment type="caution">
    <text evidence="2">The sequence shown here is derived from an EMBL/GenBank/DDBJ whole genome shotgun (WGS) entry which is preliminary data.</text>
</comment>
<accession>A0AAD8JK32</accession>
<dbReference type="Proteomes" id="UP001229421">
    <property type="component" value="Unassembled WGS sequence"/>
</dbReference>
<dbReference type="EMBL" id="JAUHHV010000025">
    <property type="protein sequence ID" value="KAK1405819.1"/>
    <property type="molecule type" value="Genomic_DNA"/>
</dbReference>
<protein>
    <submittedName>
        <fullName evidence="2">Uncharacterized protein</fullName>
    </submittedName>
</protein>
<name>A0AAD8JK32_TARER</name>
<keyword evidence="3" id="KW-1185">Reference proteome</keyword>